<organism evidence="2 3">
    <name type="scientific">Mycena rosella</name>
    <name type="common">Pink bonnet</name>
    <name type="synonym">Agaricus rosellus</name>
    <dbReference type="NCBI Taxonomy" id="1033263"/>
    <lineage>
        <taxon>Eukaryota</taxon>
        <taxon>Fungi</taxon>
        <taxon>Dikarya</taxon>
        <taxon>Basidiomycota</taxon>
        <taxon>Agaricomycotina</taxon>
        <taxon>Agaricomycetes</taxon>
        <taxon>Agaricomycetidae</taxon>
        <taxon>Agaricales</taxon>
        <taxon>Marasmiineae</taxon>
        <taxon>Mycenaceae</taxon>
        <taxon>Mycena</taxon>
    </lineage>
</organism>
<evidence type="ECO:0000256" key="1">
    <source>
        <dbReference type="SAM" id="Coils"/>
    </source>
</evidence>
<sequence>MPVDNTVVPTSDPAEELLVDVPASDPYEEVVINGYSQRDDTREAVEALMDAELRHAEAKLNRRLQLEAKLARRNEEGRNLDLDLLSLKYGELDAEHDNLQEKYDSLCEEHARFQEEHTKLAADFHPYKISLPYFQRETGRWRWAAANGYTRITAAMREFMAGGGLPEFTAAVDVALEVLRHPN</sequence>
<name>A0AAD7GRF8_MYCRO</name>
<feature type="coiled-coil region" evidence="1">
    <location>
        <begin position="56"/>
        <end position="116"/>
    </location>
</feature>
<keyword evidence="1" id="KW-0175">Coiled coil</keyword>
<keyword evidence="3" id="KW-1185">Reference proteome</keyword>
<dbReference type="Proteomes" id="UP001221757">
    <property type="component" value="Unassembled WGS sequence"/>
</dbReference>
<dbReference type="AlphaFoldDB" id="A0AAD7GRF8"/>
<evidence type="ECO:0000313" key="2">
    <source>
        <dbReference type="EMBL" id="KAJ7703503.1"/>
    </source>
</evidence>
<proteinExistence type="predicted"/>
<accession>A0AAD7GRF8</accession>
<comment type="caution">
    <text evidence="2">The sequence shown here is derived from an EMBL/GenBank/DDBJ whole genome shotgun (WGS) entry which is preliminary data.</text>
</comment>
<reference evidence="2" key="1">
    <citation type="submission" date="2023-03" db="EMBL/GenBank/DDBJ databases">
        <title>Massive genome expansion in bonnet fungi (Mycena s.s.) driven by repeated elements and novel gene families across ecological guilds.</title>
        <authorList>
            <consortium name="Lawrence Berkeley National Laboratory"/>
            <person name="Harder C.B."/>
            <person name="Miyauchi S."/>
            <person name="Viragh M."/>
            <person name="Kuo A."/>
            <person name="Thoen E."/>
            <person name="Andreopoulos B."/>
            <person name="Lu D."/>
            <person name="Skrede I."/>
            <person name="Drula E."/>
            <person name="Henrissat B."/>
            <person name="Morin E."/>
            <person name="Kohler A."/>
            <person name="Barry K."/>
            <person name="LaButti K."/>
            <person name="Morin E."/>
            <person name="Salamov A."/>
            <person name="Lipzen A."/>
            <person name="Mereny Z."/>
            <person name="Hegedus B."/>
            <person name="Baldrian P."/>
            <person name="Stursova M."/>
            <person name="Weitz H."/>
            <person name="Taylor A."/>
            <person name="Grigoriev I.V."/>
            <person name="Nagy L.G."/>
            <person name="Martin F."/>
            <person name="Kauserud H."/>
        </authorList>
    </citation>
    <scope>NUCLEOTIDE SEQUENCE</scope>
    <source>
        <strain evidence="2">CBHHK067</strain>
    </source>
</reference>
<gene>
    <name evidence="2" type="ORF">B0H17DRAFT_1127138</name>
</gene>
<dbReference type="EMBL" id="JARKIE010000012">
    <property type="protein sequence ID" value="KAJ7703503.1"/>
    <property type="molecule type" value="Genomic_DNA"/>
</dbReference>
<protein>
    <submittedName>
        <fullName evidence="2">Uncharacterized protein</fullName>
    </submittedName>
</protein>
<evidence type="ECO:0000313" key="3">
    <source>
        <dbReference type="Proteomes" id="UP001221757"/>
    </source>
</evidence>